<dbReference type="InterPro" id="IPR006073">
    <property type="entry name" value="GTP-bd"/>
</dbReference>
<dbReference type="GO" id="GO:0005525">
    <property type="term" value="F:GTP binding"/>
    <property type="evidence" value="ECO:0007669"/>
    <property type="project" value="UniProtKB-KW"/>
</dbReference>
<keyword evidence="1 3" id="KW-0547">Nucleotide-binding</keyword>
<dbReference type="Gene3D" id="3.40.50.300">
    <property type="entry name" value="P-loop containing nucleotide triphosphate hydrolases"/>
    <property type="match status" value="1"/>
</dbReference>
<evidence type="ECO:0000256" key="2">
    <source>
        <dbReference type="ARBA" id="ARBA00023134"/>
    </source>
</evidence>
<dbReference type="GO" id="GO:0006412">
    <property type="term" value="P:translation"/>
    <property type="evidence" value="ECO:0007669"/>
    <property type="project" value="TreeGrafter"/>
</dbReference>
<dbReference type="RefSeq" id="WP_307261660.1">
    <property type="nucleotide sequence ID" value="NZ_JAUSVL010000001.1"/>
</dbReference>
<dbReference type="SUPFAM" id="SSF52540">
    <property type="entry name" value="P-loop containing nucleoside triphosphate hydrolases"/>
    <property type="match status" value="1"/>
</dbReference>
<gene>
    <name evidence="6" type="ORF">J3R75_002355</name>
</gene>
<dbReference type="GO" id="GO:0005737">
    <property type="term" value="C:cytoplasm"/>
    <property type="evidence" value="ECO:0007669"/>
    <property type="project" value="UniProtKB-SubCell"/>
</dbReference>
<comment type="subcellular location">
    <subcellularLocation>
        <location evidence="3">Cytoplasm</location>
    </subcellularLocation>
</comment>
<feature type="binding site" evidence="4">
    <location>
        <begin position="68"/>
        <end position="71"/>
    </location>
    <ligand>
        <name>GTP</name>
        <dbReference type="ChEBI" id="CHEBI:37565"/>
    </ligand>
</feature>
<dbReference type="Proteomes" id="UP001238163">
    <property type="component" value="Unassembled WGS sequence"/>
</dbReference>
<dbReference type="Pfam" id="PF01926">
    <property type="entry name" value="MMR_HSR1"/>
    <property type="match status" value="1"/>
</dbReference>
<name>A0AAE4APQ3_9BACT</name>
<protein>
    <recommendedName>
        <fullName evidence="3">Ribosome biogenesis GTPase A</fullName>
    </recommendedName>
</protein>
<feature type="binding site" evidence="4">
    <location>
        <position position="184"/>
    </location>
    <ligand>
        <name>GTP</name>
        <dbReference type="ChEBI" id="CHEBI:37565"/>
    </ligand>
</feature>
<dbReference type="PROSITE" id="PS51721">
    <property type="entry name" value="G_CP"/>
    <property type="match status" value="1"/>
</dbReference>
<dbReference type="InterPro" id="IPR027417">
    <property type="entry name" value="P-loop_NTPase"/>
</dbReference>
<comment type="function">
    <text evidence="3">Required for a late step of 50S ribosomal subunit assembly. Has GTPase activity.</text>
</comment>
<dbReference type="Gene3D" id="1.10.1580.10">
    <property type="match status" value="1"/>
</dbReference>
<evidence type="ECO:0000313" key="6">
    <source>
        <dbReference type="EMBL" id="MDQ0290248.1"/>
    </source>
</evidence>
<dbReference type="GO" id="GO:0003924">
    <property type="term" value="F:GTPase activity"/>
    <property type="evidence" value="ECO:0007669"/>
    <property type="project" value="TreeGrafter"/>
</dbReference>
<dbReference type="EMBL" id="JAUSVL010000001">
    <property type="protein sequence ID" value="MDQ0290248.1"/>
    <property type="molecule type" value="Genomic_DNA"/>
</dbReference>
<dbReference type="InterPro" id="IPR023179">
    <property type="entry name" value="GTP-bd_ortho_bundle_sf"/>
</dbReference>
<organism evidence="6 7">
    <name type="scientific">Oligosphaera ethanolica</name>
    <dbReference type="NCBI Taxonomy" id="760260"/>
    <lineage>
        <taxon>Bacteria</taxon>
        <taxon>Pseudomonadati</taxon>
        <taxon>Lentisphaerota</taxon>
        <taxon>Oligosphaeria</taxon>
        <taxon>Oligosphaerales</taxon>
        <taxon>Oligosphaeraceae</taxon>
        <taxon>Oligosphaera</taxon>
    </lineage>
</organism>
<dbReference type="InterPro" id="IPR030378">
    <property type="entry name" value="G_CP_dom"/>
</dbReference>
<keyword evidence="2 3" id="KW-0342">GTP-binding</keyword>
<sequence>MLNQVDFSQYPLTGWYPGHMLKAGRQMQDALKLVDLVVELIDARAPLSSRNPDLRSILTNRPFLLLANKADLASPAASRAWSAYFARQSERIQFFDARKTASVRQLTELWRQLVQQMRAERGATRALTRPARIMISGIPNIGKSTLVNHLLARNKAQVGPKPGVTRQNQWISINNDVELLDTPGILWPRIENKRHELMLALIGSLKEELIPPTLLAEFLWSELRRIAAVVKWEPLGLTAFPESITVLLDAIAARRGLLLTGGVPDHDRAAVAFIKDYRQGRLGRFTFEMPADTE</sequence>
<comment type="caution">
    <text evidence="6">The sequence shown here is derived from an EMBL/GenBank/DDBJ whole genome shotgun (WGS) entry which is preliminary data.</text>
</comment>
<reference evidence="6" key="1">
    <citation type="submission" date="2023-07" db="EMBL/GenBank/DDBJ databases">
        <title>Genomic Encyclopedia of Type Strains, Phase IV (KMG-IV): sequencing the most valuable type-strain genomes for metagenomic binning, comparative biology and taxonomic classification.</title>
        <authorList>
            <person name="Goeker M."/>
        </authorList>
    </citation>
    <scope>NUCLEOTIDE SEQUENCE</scope>
    <source>
        <strain evidence="6">DSM 24202</strain>
    </source>
</reference>
<dbReference type="NCBIfam" id="TIGR03596">
    <property type="entry name" value="GTPase_YlqF"/>
    <property type="match status" value="1"/>
</dbReference>
<dbReference type="PANTHER" id="PTHR45782">
    <property type="entry name" value="MITOCHONDRIAL RIBOSOME-ASSOCIATED GTPASE 1"/>
    <property type="match status" value="1"/>
</dbReference>
<evidence type="ECO:0000256" key="3">
    <source>
        <dbReference type="PIRNR" id="PIRNR006230"/>
    </source>
</evidence>
<dbReference type="InterPro" id="IPR016478">
    <property type="entry name" value="GTPase_MTG1"/>
</dbReference>
<dbReference type="AlphaFoldDB" id="A0AAE4APQ3"/>
<evidence type="ECO:0000259" key="5">
    <source>
        <dbReference type="PROSITE" id="PS51721"/>
    </source>
</evidence>
<comment type="similarity">
    <text evidence="3">Belongs to the TRAFAC class YlqF/YawG GTPase family. MTG1 subfamily.</text>
</comment>
<dbReference type="PIRSF" id="PIRSF006230">
    <property type="entry name" value="MG442"/>
    <property type="match status" value="1"/>
</dbReference>
<evidence type="ECO:0000313" key="7">
    <source>
        <dbReference type="Proteomes" id="UP001238163"/>
    </source>
</evidence>
<accession>A0AAE4APQ3</accession>
<keyword evidence="7" id="KW-1185">Reference proteome</keyword>
<keyword evidence="3" id="KW-0963">Cytoplasm</keyword>
<evidence type="ECO:0000256" key="1">
    <source>
        <dbReference type="ARBA" id="ARBA00022741"/>
    </source>
</evidence>
<evidence type="ECO:0000256" key="4">
    <source>
        <dbReference type="PIRSR" id="PIRSR006230-1"/>
    </source>
</evidence>
<proteinExistence type="inferred from homology"/>
<feature type="domain" description="CP-type G" evidence="5">
    <location>
        <begin position="24"/>
        <end position="188"/>
    </location>
</feature>
<dbReference type="CDD" id="cd01856">
    <property type="entry name" value="YlqF"/>
    <property type="match status" value="1"/>
</dbReference>
<dbReference type="InterPro" id="IPR019991">
    <property type="entry name" value="GTP-bd_ribosome_bgen"/>
</dbReference>
<feature type="binding site" evidence="4">
    <location>
        <begin position="140"/>
        <end position="145"/>
    </location>
    <ligand>
        <name>GTP</name>
        <dbReference type="ChEBI" id="CHEBI:37565"/>
    </ligand>
</feature>
<dbReference type="PANTHER" id="PTHR45782:SF4">
    <property type="entry name" value="MITOCHONDRIAL RIBOSOME-ASSOCIATED GTPASE 1"/>
    <property type="match status" value="1"/>
</dbReference>